<dbReference type="SUPFAM" id="SSF47781">
    <property type="entry name" value="RuvA domain 2-like"/>
    <property type="match status" value="1"/>
</dbReference>
<reference evidence="3 4" key="1">
    <citation type="submission" date="2009-04" db="EMBL/GenBank/DDBJ databases">
        <authorList>
            <person name="Reysenbach A.-L."/>
            <person name="Heidelberg J.F."/>
            <person name="Nelson W.C."/>
        </authorList>
    </citation>
    <scope>NUCLEOTIDE SEQUENCE [LARGE SCALE GENOMIC DNA]</scope>
    <source>
        <strain evidence="3 4">SS-5</strain>
    </source>
</reference>
<evidence type="ECO:0000256" key="1">
    <source>
        <dbReference type="ARBA" id="ARBA00006525"/>
    </source>
</evidence>
<dbReference type="EMBL" id="ABZS01000021">
    <property type="protein sequence ID" value="EEP61140.1"/>
    <property type="molecule type" value="Genomic_DNA"/>
</dbReference>
<dbReference type="Pfam" id="PF02481">
    <property type="entry name" value="DNA_processg_A"/>
    <property type="match status" value="1"/>
</dbReference>
<dbReference type="InterPro" id="IPR010994">
    <property type="entry name" value="RuvA_2-like"/>
</dbReference>
<dbReference type="GO" id="GO:0009294">
    <property type="term" value="P:DNA-mediated transformation"/>
    <property type="evidence" value="ECO:0007669"/>
    <property type="project" value="InterPro"/>
</dbReference>
<sequence length="356" mass="40124">MNEILSSLEISFIKGIGNITFKNLILKFKTSENILNTDFNQLKENFGENIANLIVNRDKSLRERALKEYEKALKYNVRIIPFSSENYPKLLKEIPDPPMVLYVKGNLNNLDNSLSVVGTRKYSNYGLYVVNSIVKELAKNGVTIVSGLASGIDTLAHRITLKENGYTIAVLGNGIDIVYPYENKKLYEEISEKGCIISEFPFGTKPSQYTFPNRNRIIAGLTYGTFVIEAPEKSGSLITANYANDYGRLVFTVPANINLSSATGNNLLIKDGAIPITSFEDFKDHLPFLNFKKENFEEVLDLTEEEKFILQVIGSDKVYIDKIIESVDGKFDVFTVLNEMVIKGVLSEEFGFYYRS</sequence>
<dbReference type="Gene3D" id="3.40.50.450">
    <property type="match status" value="1"/>
</dbReference>
<dbReference type="OrthoDB" id="9785707at2"/>
<name>C4FIF2_9AQUI</name>
<accession>C4FIF2</accession>
<keyword evidence="4" id="KW-1185">Reference proteome</keyword>
<dbReference type="RefSeq" id="WP_007545825.1">
    <property type="nucleotide sequence ID" value="NZ_ABZS01000021.1"/>
</dbReference>
<dbReference type="InterPro" id="IPR003488">
    <property type="entry name" value="DprA"/>
</dbReference>
<dbReference type="AlphaFoldDB" id="C4FIF2"/>
<evidence type="ECO:0000259" key="2">
    <source>
        <dbReference type="Pfam" id="PF02481"/>
    </source>
</evidence>
<dbReference type="NCBIfam" id="TIGR00732">
    <property type="entry name" value="dprA"/>
    <property type="match status" value="1"/>
</dbReference>
<comment type="caution">
    <text evidence="3">The sequence shown here is derived from an EMBL/GenBank/DDBJ whole genome shotgun (WGS) entry which is preliminary data.</text>
</comment>
<gene>
    <name evidence="3" type="ORF">SULYE_0337</name>
</gene>
<dbReference type="PANTHER" id="PTHR43022:SF1">
    <property type="entry name" value="PROTEIN SMF"/>
    <property type="match status" value="1"/>
</dbReference>
<comment type="similarity">
    <text evidence="1">Belongs to the DprA/Smf family.</text>
</comment>
<dbReference type="PANTHER" id="PTHR43022">
    <property type="entry name" value="PROTEIN SMF"/>
    <property type="match status" value="1"/>
</dbReference>
<dbReference type="SUPFAM" id="SSF102405">
    <property type="entry name" value="MCP/YpsA-like"/>
    <property type="match status" value="1"/>
</dbReference>
<protein>
    <submittedName>
        <fullName evidence="3">DNA protecting protein DprA</fullName>
    </submittedName>
</protein>
<dbReference type="InterPro" id="IPR057666">
    <property type="entry name" value="DrpA_SLOG"/>
</dbReference>
<evidence type="ECO:0000313" key="3">
    <source>
        <dbReference type="EMBL" id="EEP61140.1"/>
    </source>
</evidence>
<dbReference type="Proteomes" id="UP000005540">
    <property type="component" value="Unassembled WGS sequence"/>
</dbReference>
<organism evidence="3 4">
    <name type="scientific">Sulfurihydrogenibium yellowstonense SS-5</name>
    <dbReference type="NCBI Taxonomy" id="432331"/>
    <lineage>
        <taxon>Bacteria</taxon>
        <taxon>Pseudomonadati</taxon>
        <taxon>Aquificota</taxon>
        <taxon>Aquificia</taxon>
        <taxon>Aquificales</taxon>
        <taxon>Hydrogenothermaceae</taxon>
        <taxon>Sulfurihydrogenibium</taxon>
    </lineage>
</organism>
<feature type="domain" description="Smf/DprA SLOG" evidence="2">
    <location>
        <begin position="79"/>
        <end position="284"/>
    </location>
</feature>
<proteinExistence type="inferred from homology"/>
<evidence type="ECO:0000313" key="4">
    <source>
        <dbReference type="Proteomes" id="UP000005540"/>
    </source>
</evidence>